<name>A0A0F9MYG1_9ZZZZ</name>
<reference evidence="1" key="1">
    <citation type="journal article" date="2015" name="Nature">
        <title>Complex archaea that bridge the gap between prokaryotes and eukaryotes.</title>
        <authorList>
            <person name="Spang A."/>
            <person name="Saw J.H."/>
            <person name="Jorgensen S.L."/>
            <person name="Zaremba-Niedzwiedzka K."/>
            <person name="Martijn J."/>
            <person name="Lind A.E."/>
            <person name="van Eijk R."/>
            <person name="Schleper C."/>
            <person name="Guy L."/>
            <person name="Ettema T.J."/>
        </authorList>
    </citation>
    <scope>NUCLEOTIDE SEQUENCE</scope>
</reference>
<protein>
    <submittedName>
        <fullName evidence="1">Uncharacterized protein</fullName>
    </submittedName>
</protein>
<gene>
    <name evidence="1" type="ORF">LCGC14_1096960</name>
</gene>
<comment type="caution">
    <text evidence="1">The sequence shown here is derived from an EMBL/GenBank/DDBJ whole genome shotgun (WGS) entry which is preliminary data.</text>
</comment>
<organism evidence="1">
    <name type="scientific">marine sediment metagenome</name>
    <dbReference type="NCBI Taxonomy" id="412755"/>
    <lineage>
        <taxon>unclassified sequences</taxon>
        <taxon>metagenomes</taxon>
        <taxon>ecological metagenomes</taxon>
    </lineage>
</organism>
<proteinExistence type="predicted"/>
<dbReference type="AlphaFoldDB" id="A0A0F9MYG1"/>
<dbReference type="EMBL" id="LAZR01004914">
    <property type="protein sequence ID" value="KKN04482.1"/>
    <property type="molecule type" value="Genomic_DNA"/>
</dbReference>
<sequence>MADFATIRNAIKANLDTIAELEFVSDFHDGNITGYPAATFDVSLADSEFLTNKENIRTITYEIVLMQEIETLGLAEAKDLLDNLAIKVIDKFETDFNLGGEVDWCRPLVGPRGQFESESGQVFFQTLSLECKFTKLVIT</sequence>
<accession>A0A0F9MYG1</accession>
<evidence type="ECO:0000313" key="1">
    <source>
        <dbReference type="EMBL" id="KKN04482.1"/>
    </source>
</evidence>